<reference evidence="6 8" key="2">
    <citation type="submission" date="2018-08" db="EMBL/GenBank/DDBJ databases">
        <title>Genetic Globetrotter - A new plasmid hitch-hiking vast phylogenetic and geographic distances.</title>
        <authorList>
            <person name="Vollmers J."/>
            <person name="Petersen J."/>
        </authorList>
    </citation>
    <scope>NUCLEOTIDE SEQUENCE [LARGE SCALE GENOMIC DNA]</scope>
    <source>
        <strain evidence="6 8">DSM 26383</strain>
    </source>
</reference>
<sequence length="487" mass="51578">MVKQIFPNATQHLIGGEWQDGAGDKEITIVDPATGKTLETMREASIDQVDAAVAAAAKALPEWSSWSINRRADLLLKVRSKIEANIDDLAMVLSIDNGKTIPEAKGEITRACEAIANAASAPMIYHSEAGNIAPGLDARRNRYPIGVCVAVTPFNFAVMNPSMFSAWSLVCGNTLVIKPSEQTPMASNFLVSLFKEAGVPDGVLNIVHGFAEVGQRLVASPEVAGISCITSTPVARAIYETGTAQGKRVQANGGGKNPYVVLSDADIDRAADGISDAAFGMAGQRCLAASRCIVMEDVFDEFVEKITERGKAFVLGDGRNPKATMGPLINAKSRDRVAKAIEDAAEAGATVVLDGRDHPVEGDDTAEGFFVGPTVITGLSHKHPVDAQETFGPFLVIHKVSSLEEALEIANDTEFGNAAAVYTSSGKTAQEFELGCNSGNIGINTFPAPPMNFTMGGMGTSFFGDIHVCGDGAMHFYTDHKVVVTRW</sequence>
<dbReference type="Gene3D" id="3.40.309.10">
    <property type="entry name" value="Aldehyde Dehydrogenase, Chain A, domain 2"/>
    <property type="match status" value="1"/>
</dbReference>
<evidence type="ECO:0000313" key="5">
    <source>
        <dbReference type="EMBL" id="KRS18536.1"/>
    </source>
</evidence>
<keyword evidence="2 6" id="KW-0560">Oxidoreductase</keyword>
<name>A0A0T5PC04_9RHOB</name>
<dbReference type="STRING" id="540747.SAMN04488031_104222"/>
<dbReference type="EMBL" id="CP031598">
    <property type="protein sequence ID" value="QEW25537.1"/>
    <property type="molecule type" value="Genomic_DNA"/>
</dbReference>
<dbReference type="PANTHER" id="PTHR43866:SF4">
    <property type="entry name" value="MALONATE-SEMIALDEHYDE DEHYDROGENASE"/>
    <property type="match status" value="1"/>
</dbReference>
<dbReference type="InterPro" id="IPR010061">
    <property type="entry name" value="MeMal-semiAld_DH"/>
</dbReference>
<feature type="domain" description="Aldehyde dehydrogenase" evidence="4">
    <location>
        <begin position="18"/>
        <end position="483"/>
    </location>
</feature>
<dbReference type="OrthoDB" id="9812625at2"/>
<dbReference type="Pfam" id="PF00171">
    <property type="entry name" value="Aldedh"/>
    <property type="match status" value="1"/>
</dbReference>
<dbReference type="Proteomes" id="UP000325785">
    <property type="component" value="Chromosome"/>
</dbReference>
<dbReference type="InterPro" id="IPR016161">
    <property type="entry name" value="Ald_DH/histidinol_DH"/>
</dbReference>
<dbReference type="KEGG" id="rid:RIdsm_01324"/>
<evidence type="ECO:0000256" key="1">
    <source>
        <dbReference type="ARBA" id="ARBA00013048"/>
    </source>
</evidence>
<evidence type="ECO:0000259" key="4">
    <source>
        <dbReference type="Pfam" id="PF00171"/>
    </source>
</evidence>
<dbReference type="PROSITE" id="PS00070">
    <property type="entry name" value="ALDEHYDE_DEHYDR_CYS"/>
    <property type="match status" value="1"/>
</dbReference>
<dbReference type="PANTHER" id="PTHR43866">
    <property type="entry name" value="MALONATE-SEMIALDEHYDE DEHYDROGENASE"/>
    <property type="match status" value="1"/>
</dbReference>
<keyword evidence="7" id="KW-1185">Reference proteome</keyword>
<accession>A0A0T5PC04</accession>
<proteinExistence type="predicted"/>
<organism evidence="5 7">
    <name type="scientific">Roseovarius indicus</name>
    <dbReference type="NCBI Taxonomy" id="540747"/>
    <lineage>
        <taxon>Bacteria</taxon>
        <taxon>Pseudomonadati</taxon>
        <taxon>Pseudomonadota</taxon>
        <taxon>Alphaproteobacteria</taxon>
        <taxon>Rhodobacterales</taxon>
        <taxon>Roseobacteraceae</taxon>
        <taxon>Roseovarius</taxon>
    </lineage>
</organism>
<dbReference type="InterPro" id="IPR016163">
    <property type="entry name" value="Ald_DH_C"/>
</dbReference>
<dbReference type="AlphaFoldDB" id="A0A0T5PC04"/>
<dbReference type="GO" id="GO:0006210">
    <property type="term" value="P:thymine catabolic process"/>
    <property type="evidence" value="ECO:0007669"/>
    <property type="project" value="TreeGrafter"/>
</dbReference>
<protein>
    <recommendedName>
        <fullName evidence="1">methylmalonate-semialdehyde dehydrogenase (CoA acylating)</fullName>
        <ecNumber evidence="1">1.2.1.27</ecNumber>
    </recommendedName>
</protein>
<dbReference type="InterPro" id="IPR016162">
    <property type="entry name" value="Ald_DH_N"/>
</dbReference>
<reference evidence="5 7" key="1">
    <citation type="submission" date="2015-04" db="EMBL/GenBank/DDBJ databases">
        <title>The draft genome sequence of Roseovarius indicus B108T.</title>
        <authorList>
            <person name="Li G."/>
            <person name="Lai Q."/>
            <person name="Shao Z."/>
            <person name="Yan P."/>
        </authorList>
    </citation>
    <scope>NUCLEOTIDE SEQUENCE [LARGE SCALE GENOMIC DNA]</scope>
    <source>
        <strain evidence="5 7">B108</strain>
    </source>
</reference>
<keyword evidence="3" id="KW-0520">NAD</keyword>
<dbReference type="FunFam" id="3.40.309.10:FF:000002">
    <property type="entry name" value="Methylmalonate-semialdehyde dehydrogenase (Acylating)"/>
    <property type="match status" value="1"/>
</dbReference>
<evidence type="ECO:0000256" key="3">
    <source>
        <dbReference type="ARBA" id="ARBA00023027"/>
    </source>
</evidence>
<dbReference type="GO" id="GO:0006574">
    <property type="term" value="P:L-valine catabolic process"/>
    <property type="evidence" value="ECO:0007669"/>
    <property type="project" value="TreeGrafter"/>
</dbReference>
<dbReference type="RefSeq" id="WP_057814685.1">
    <property type="nucleotide sequence ID" value="NZ_CAXRJZ010000003.1"/>
</dbReference>
<evidence type="ECO:0000313" key="7">
    <source>
        <dbReference type="Proteomes" id="UP000051401"/>
    </source>
</evidence>
<evidence type="ECO:0000313" key="8">
    <source>
        <dbReference type="Proteomes" id="UP000325785"/>
    </source>
</evidence>
<evidence type="ECO:0000313" key="6">
    <source>
        <dbReference type="EMBL" id="QEW25537.1"/>
    </source>
</evidence>
<dbReference type="SUPFAM" id="SSF53720">
    <property type="entry name" value="ALDH-like"/>
    <property type="match status" value="1"/>
</dbReference>
<dbReference type="PATRIC" id="fig|540747.5.peg.3755"/>
<dbReference type="Gene3D" id="3.40.605.10">
    <property type="entry name" value="Aldehyde Dehydrogenase, Chain A, domain 1"/>
    <property type="match status" value="1"/>
</dbReference>
<dbReference type="Proteomes" id="UP000051401">
    <property type="component" value="Unassembled WGS sequence"/>
</dbReference>
<dbReference type="GO" id="GO:0004491">
    <property type="term" value="F:methylmalonate-semialdehyde dehydrogenase (acylating, NAD) activity"/>
    <property type="evidence" value="ECO:0007669"/>
    <property type="project" value="UniProtKB-EC"/>
</dbReference>
<dbReference type="InterPro" id="IPR016160">
    <property type="entry name" value="Ald_DH_CS_CYS"/>
</dbReference>
<dbReference type="EMBL" id="LAXI01000003">
    <property type="protein sequence ID" value="KRS18536.1"/>
    <property type="molecule type" value="Genomic_DNA"/>
</dbReference>
<gene>
    <name evidence="6" type="primary">iolA</name>
    <name evidence="6" type="ORF">RIdsm_01324</name>
    <name evidence="5" type="ORF">XM52_06965</name>
</gene>
<dbReference type="EC" id="1.2.1.27" evidence="1"/>
<dbReference type="InterPro" id="IPR015590">
    <property type="entry name" value="Aldehyde_DH_dom"/>
</dbReference>
<evidence type="ECO:0000256" key="2">
    <source>
        <dbReference type="ARBA" id="ARBA00023002"/>
    </source>
</evidence>